<evidence type="ECO:0000256" key="2">
    <source>
        <dbReference type="SAM" id="Phobius"/>
    </source>
</evidence>
<evidence type="ECO:0000313" key="3">
    <source>
        <dbReference type="EMBL" id="CAL1546873.1"/>
    </source>
</evidence>
<dbReference type="Proteomes" id="UP001497497">
    <property type="component" value="Unassembled WGS sequence"/>
</dbReference>
<gene>
    <name evidence="3" type="ORF">GSLYS_00020250001</name>
</gene>
<evidence type="ECO:0000313" key="4">
    <source>
        <dbReference type="Proteomes" id="UP001497497"/>
    </source>
</evidence>
<protein>
    <submittedName>
        <fullName evidence="3">Uncharacterized protein</fullName>
    </submittedName>
</protein>
<keyword evidence="2" id="KW-0812">Transmembrane</keyword>
<accession>A0AAV2IJS6</accession>
<reference evidence="3 4" key="1">
    <citation type="submission" date="2024-04" db="EMBL/GenBank/DDBJ databases">
        <authorList>
            <consortium name="Genoscope - CEA"/>
            <person name="William W."/>
        </authorList>
    </citation>
    <scope>NUCLEOTIDE SEQUENCE [LARGE SCALE GENOMIC DNA]</scope>
</reference>
<dbReference type="AlphaFoldDB" id="A0AAV2IJS6"/>
<organism evidence="3 4">
    <name type="scientific">Lymnaea stagnalis</name>
    <name type="common">Great pond snail</name>
    <name type="synonym">Helix stagnalis</name>
    <dbReference type="NCBI Taxonomy" id="6523"/>
    <lineage>
        <taxon>Eukaryota</taxon>
        <taxon>Metazoa</taxon>
        <taxon>Spiralia</taxon>
        <taxon>Lophotrochozoa</taxon>
        <taxon>Mollusca</taxon>
        <taxon>Gastropoda</taxon>
        <taxon>Heterobranchia</taxon>
        <taxon>Euthyneura</taxon>
        <taxon>Panpulmonata</taxon>
        <taxon>Hygrophila</taxon>
        <taxon>Lymnaeoidea</taxon>
        <taxon>Lymnaeidae</taxon>
        <taxon>Lymnaea</taxon>
    </lineage>
</organism>
<feature type="transmembrane region" description="Helical" evidence="2">
    <location>
        <begin position="344"/>
        <end position="366"/>
    </location>
</feature>
<evidence type="ECO:0000256" key="1">
    <source>
        <dbReference type="SAM" id="MobiDB-lite"/>
    </source>
</evidence>
<feature type="region of interest" description="Disordered" evidence="1">
    <location>
        <begin position="383"/>
        <end position="402"/>
    </location>
</feature>
<feature type="non-terminal residue" evidence="3">
    <location>
        <position position="1"/>
    </location>
</feature>
<dbReference type="EMBL" id="CAXITT010000872">
    <property type="protein sequence ID" value="CAL1546873.1"/>
    <property type="molecule type" value="Genomic_DNA"/>
</dbReference>
<comment type="caution">
    <text evidence="3">The sequence shown here is derived from an EMBL/GenBank/DDBJ whole genome shotgun (WGS) entry which is preliminary data.</text>
</comment>
<sequence length="402" mass="44452">DIAPEQLPDAFADFFITRVQMIREELDSATPTPSSPFSEDVSQTESFDSFLPVTEDEKYTNTPPSLATLETLPCCLGTVKVIMVFLFHWTMLVTSVTWNAVVLSQKIELHSLSFDNSETLCNNGLLASIDAFSFNCTIDLEGSGQNSTFLYIETTKEHSNESQRLLSLHLPFDCTASSESTKSYCTQTAQNTYNIMMKLKALAMFSNAKIRGYLGASNGDTLYSNVIEMTAVYDQTDVIGKIKVNKKNMSNEDLFNTTIDVKELTLEFDCVSRAIPCAILMQINSSTVINKRENHVVYRGTFNGGDKINVTIKYAACSLNGRYNSLNFIIKSEFIISSTNGENIAIIVASIGSVILIILLLIGTLVKRFNLLSCQKCNPKTEKNNADEALQPLNSGEPVLSK</sequence>
<keyword evidence="2" id="KW-0472">Membrane</keyword>
<keyword evidence="4" id="KW-1185">Reference proteome</keyword>
<keyword evidence="2" id="KW-1133">Transmembrane helix</keyword>
<name>A0AAV2IJS6_LYMST</name>
<proteinExistence type="predicted"/>